<keyword evidence="2" id="KW-1185">Reference proteome</keyword>
<dbReference type="InterPro" id="IPR011008">
    <property type="entry name" value="Dimeric_a/b-barrel"/>
</dbReference>
<reference evidence="1 2" key="1">
    <citation type="submission" date="2024-05" db="EMBL/GenBank/DDBJ databases">
        <title>Achromobacter denitrificans. BP1, complete genome.</title>
        <authorList>
            <person name="Zhang B."/>
        </authorList>
    </citation>
    <scope>NUCLEOTIDE SEQUENCE [LARGE SCALE GENOMIC DNA]</scope>
    <source>
        <strain evidence="1 2">BP1</strain>
    </source>
</reference>
<dbReference type="Proteomes" id="UP001446337">
    <property type="component" value="Chromosome"/>
</dbReference>
<dbReference type="PANTHER" id="PTHR39169:SF1">
    <property type="entry name" value="MONOOXYGENASE YDHR-RELATED"/>
    <property type="match status" value="1"/>
</dbReference>
<evidence type="ECO:0000313" key="1">
    <source>
        <dbReference type="EMBL" id="XAN17208.1"/>
    </source>
</evidence>
<dbReference type="SUPFAM" id="SSF54909">
    <property type="entry name" value="Dimeric alpha+beta barrel"/>
    <property type="match status" value="1"/>
</dbReference>
<dbReference type="GO" id="GO:0004497">
    <property type="term" value="F:monooxygenase activity"/>
    <property type="evidence" value="ECO:0007669"/>
    <property type="project" value="UniProtKB-KW"/>
</dbReference>
<keyword evidence="1" id="KW-0560">Oxidoreductase</keyword>
<dbReference type="Pfam" id="PF08803">
    <property type="entry name" value="ydhR"/>
    <property type="match status" value="1"/>
</dbReference>
<keyword evidence="1" id="KW-0503">Monooxygenase</keyword>
<dbReference type="RefSeq" id="WP_312027912.1">
    <property type="nucleotide sequence ID" value="NZ_CADIKP010000016.1"/>
</dbReference>
<accession>A0ABZ3G5B5</accession>
<organism evidence="1 2">
    <name type="scientific">Achromobacter denitrificans</name>
    <name type="common">Alcaligenes denitrificans</name>
    <dbReference type="NCBI Taxonomy" id="32002"/>
    <lineage>
        <taxon>Bacteria</taxon>
        <taxon>Pseudomonadati</taxon>
        <taxon>Pseudomonadota</taxon>
        <taxon>Betaproteobacteria</taxon>
        <taxon>Burkholderiales</taxon>
        <taxon>Alcaligenaceae</taxon>
        <taxon>Achromobacter</taxon>
    </lineage>
</organism>
<dbReference type="InterPro" id="IPR014910">
    <property type="entry name" value="YdhR"/>
</dbReference>
<sequence length="120" mass="13167">MSLEAALRQAESAETKARIFMRYILQVDFPYTGPWGQEMSEAMEGLARSIAEEPGLLWKIWTENESSGEAGGVYLFADASSAQAYLAMHTARLKSFGVPHVNAKLFAVNEALSLIDRGPV</sequence>
<gene>
    <name evidence="1" type="ORF">AAIK43_04035</name>
</gene>
<dbReference type="Gene3D" id="3.30.70.100">
    <property type="match status" value="1"/>
</dbReference>
<evidence type="ECO:0000313" key="2">
    <source>
        <dbReference type="Proteomes" id="UP001446337"/>
    </source>
</evidence>
<proteinExistence type="predicted"/>
<dbReference type="EMBL" id="CP154792">
    <property type="protein sequence ID" value="XAN17208.1"/>
    <property type="molecule type" value="Genomic_DNA"/>
</dbReference>
<name>A0ABZ3G5B5_ACHDE</name>
<dbReference type="NCBIfam" id="NF008333">
    <property type="entry name" value="PRK11118.1"/>
    <property type="match status" value="1"/>
</dbReference>
<protein>
    <submittedName>
        <fullName evidence="1">Monooxygenase</fullName>
    </submittedName>
</protein>
<dbReference type="PANTHER" id="PTHR39169">
    <property type="match status" value="1"/>
</dbReference>